<keyword evidence="1" id="KW-0863">Zinc-finger</keyword>
<dbReference type="SMART" id="SM00355">
    <property type="entry name" value="ZnF_C2H2"/>
    <property type="match status" value="2"/>
</dbReference>
<dbReference type="PROSITE" id="PS50157">
    <property type="entry name" value="ZINC_FINGER_C2H2_2"/>
    <property type="match status" value="1"/>
</dbReference>
<keyword evidence="1" id="KW-0862">Zinc</keyword>
<dbReference type="OrthoDB" id="10039931at2759"/>
<dbReference type="GO" id="GO:0008270">
    <property type="term" value="F:zinc ion binding"/>
    <property type="evidence" value="ECO:0007669"/>
    <property type="project" value="UniProtKB-KW"/>
</dbReference>
<dbReference type="GeneID" id="9951183"/>
<dbReference type="AlphaFoldDB" id="A0A1S0TJ30"/>
<organism evidence="3">
    <name type="scientific">Loa loa</name>
    <name type="common">Eye worm</name>
    <name type="synonym">Filaria loa</name>
    <dbReference type="NCBI Taxonomy" id="7209"/>
    <lineage>
        <taxon>Eukaryota</taxon>
        <taxon>Metazoa</taxon>
        <taxon>Ecdysozoa</taxon>
        <taxon>Nematoda</taxon>
        <taxon>Chromadorea</taxon>
        <taxon>Rhabditida</taxon>
        <taxon>Spirurina</taxon>
        <taxon>Spiruromorpha</taxon>
        <taxon>Filarioidea</taxon>
        <taxon>Onchocercidae</taxon>
        <taxon>Loa</taxon>
    </lineage>
</organism>
<dbReference type="InterPro" id="IPR036236">
    <property type="entry name" value="Znf_C2H2_sf"/>
</dbReference>
<dbReference type="CTD" id="9951183"/>
<dbReference type="InParanoid" id="A0A1S0TJ30"/>
<keyword evidence="1" id="KW-0479">Metal-binding</keyword>
<protein>
    <submittedName>
        <fullName evidence="3">Zinc finger protein</fullName>
    </submittedName>
</protein>
<evidence type="ECO:0000259" key="2">
    <source>
        <dbReference type="PROSITE" id="PS50157"/>
    </source>
</evidence>
<proteinExistence type="predicted"/>
<dbReference type="KEGG" id="loa:LOAG_13710"/>
<evidence type="ECO:0000256" key="1">
    <source>
        <dbReference type="PROSITE-ProRule" id="PRU00042"/>
    </source>
</evidence>
<dbReference type="SUPFAM" id="SSF57667">
    <property type="entry name" value="beta-beta-alpha zinc fingers"/>
    <property type="match status" value="1"/>
</dbReference>
<dbReference type="RefSeq" id="XP_003149265.2">
    <property type="nucleotide sequence ID" value="XM_003149217.2"/>
</dbReference>
<dbReference type="InterPro" id="IPR013087">
    <property type="entry name" value="Znf_C2H2_type"/>
</dbReference>
<reference evidence="3" key="1">
    <citation type="submission" date="2012-04" db="EMBL/GenBank/DDBJ databases">
        <title>The Genome Sequence of Loa loa.</title>
        <authorList>
            <consortium name="The Broad Institute Genome Sequencing Platform"/>
            <consortium name="Broad Institute Genome Sequencing Center for Infectious Disease"/>
            <person name="Nutman T.B."/>
            <person name="Fink D.L."/>
            <person name="Russ C."/>
            <person name="Young S."/>
            <person name="Zeng Q."/>
            <person name="Gargeya S."/>
            <person name="Alvarado L."/>
            <person name="Berlin A."/>
            <person name="Chapman S.B."/>
            <person name="Chen Z."/>
            <person name="Freedman E."/>
            <person name="Gellesch M."/>
            <person name="Goldberg J."/>
            <person name="Griggs A."/>
            <person name="Gujja S."/>
            <person name="Heilman E.R."/>
            <person name="Heiman D."/>
            <person name="Howarth C."/>
            <person name="Mehta T."/>
            <person name="Neiman D."/>
            <person name="Pearson M."/>
            <person name="Roberts A."/>
            <person name="Saif S."/>
            <person name="Shea T."/>
            <person name="Shenoy N."/>
            <person name="Sisk P."/>
            <person name="Stolte C."/>
            <person name="Sykes S."/>
            <person name="White J."/>
            <person name="Yandava C."/>
            <person name="Haas B."/>
            <person name="Henn M.R."/>
            <person name="Nusbaum C."/>
            <person name="Birren B."/>
        </authorList>
    </citation>
    <scope>NUCLEOTIDE SEQUENCE [LARGE SCALE GENOMIC DNA]</scope>
</reference>
<name>A0A1S0TJ30_LOALO</name>
<evidence type="ECO:0000313" key="3">
    <source>
        <dbReference type="EMBL" id="EFO14804.2"/>
    </source>
</evidence>
<sequence>MALISSPSIFKLSQFIEKCSDGKTNCKHKCHNSCFSEVKKYKCPHINCSATVQSKTKYIEHFQTHDKPFHYQCKHPGCGKEFRISSTFSNHKKSCQYKPQNSAEGNSKLGRTLADTRNHHIACQSSVNQQDRSNDEYLSEKFNILDDLDGSIFDDLNIPDDVVVDVEDINIDDGNIFDGVVINE</sequence>
<dbReference type="Gene3D" id="3.30.160.60">
    <property type="entry name" value="Classic Zinc Finger"/>
    <property type="match status" value="1"/>
</dbReference>
<accession>A0A1S0TJ30</accession>
<feature type="domain" description="C2H2-type" evidence="2">
    <location>
        <begin position="71"/>
        <end position="102"/>
    </location>
</feature>
<gene>
    <name evidence="3" type="ORF">LOAG_13710</name>
</gene>
<dbReference type="EMBL" id="JH712415">
    <property type="protein sequence ID" value="EFO14804.2"/>
    <property type="molecule type" value="Genomic_DNA"/>
</dbReference>